<feature type="signal peptide" evidence="4">
    <location>
        <begin position="1"/>
        <end position="21"/>
    </location>
</feature>
<feature type="region of interest" description="Disordered" evidence="2">
    <location>
        <begin position="345"/>
        <end position="378"/>
    </location>
</feature>
<evidence type="ECO:0000256" key="2">
    <source>
        <dbReference type="SAM" id="MobiDB-lite"/>
    </source>
</evidence>
<dbReference type="Gene3D" id="1.10.4030.10">
    <property type="entry name" value="Porin chaperone SurA, peptide-binding domain"/>
    <property type="match status" value="1"/>
</dbReference>
<evidence type="ECO:0000259" key="5">
    <source>
        <dbReference type="PROSITE" id="PS50198"/>
    </source>
</evidence>
<keyword evidence="1 6" id="KW-0413">Isomerase</keyword>
<accession>A0A238Y4Z6</accession>
<evidence type="ECO:0000256" key="1">
    <source>
        <dbReference type="PROSITE-ProRule" id="PRU00278"/>
    </source>
</evidence>
<dbReference type="PANTHER" id="PTHR47245">
    <property type="entry name" value="PEPTIDYLPROLYL ISOMERASE"/>
    <property type="match status" value="1"/>
</dbReference>
<dbReference type="Gene3D" id="3.10.50.40">
    <property type="match status" value="1"/>
</dbReference>
<dbReference type="SUPFAM" id="SSF109998">
    <property type="entry name" value="Triger factor/SurA peptide-binding domain-like"/>
    <property type="match status" value="1"/>
</dbReference>
<dbReference type="SUPFAM" id="SSF54534">
    <property type="entry name" value="FKBP-like"/>
    <property type="match status" value="1"/>
</dbReference>
<keyword evidence="3" id="KW-0472">Membrane</keyword>
<organism evidence="6 7">
    <name type="scientific">Haloechinothrix alba</name>
    <dbReference type="NCBI Taxonomy" id="664784"/>
    <lineage>
        <taxon>Bacteria</taxon>
        <taxon>Bacillati</taxon>
        <taxon>Actinomycetota</taxon>
        <taxon>Actinomycetes</taxon>
        <taxon>Pseudonocardiales</taxon>
        <taxon>Pseudonocardiaceae</taxon>
        <taxon>Haloechinothrix</taxon>
    </lineage>
</organism>
<dbReference type="InterPro" id="IPR050245">
    <property type="entry name" value="PrsA_foldase"/>
</dbReference>
<evidence type="ECO:0000313" key="7">
    <source>
        <dbReference type="Proteomes" id="UP000198348"/>
    </source>
</evidence>
<dbReference type="AlphaFoldDB" id="A0A238Y4Z6"/>
<dbReference type="InterPro" id="IPR027304">
    <property type="entry name" value="Trigger_fact/SurA_dom_sf"/>
</dbReference>
<evidence type="ECO:0000256" key="3">
    <source>
        <dbReference type="SAM" id="Phobius"/>
    </source>
</evidence>
<dbReference type="InterPro" id="IPR046357">
    <property type="entry name" value="PPIase_dom_sf"/>
</dbReference>
<protein>
    <submittedName>
        <fullName evidence="6">Peptidyl-prolyl cis-trans isomerase C</fullName>
    </submittedName>
</protein>
<dbReference type="OrthoDB" id="3772768at2"/>
<evidence type="ECO:0000313" key="6">
    <source>
        <dbReference type="EMBL" id="SNR66052.1"/>
    </source>
</evidence>
<feature type="domain" description="PpiC" evidence="5">
    <location>
        <begin position="211"/>
        <end position="301"/>
    </location>
</feature>
<feature type="transmembrane region" description="Helical" evidence="3">
    <location>
        <begin position="34"/>
        <end position="54"/>
    </location>
</feature>
<dbReference type="PROSITE" id="PS50198">
    <property type="entry name" value="PPIC_PPIASE_2"/>
    <property type="match status" value="1"/>
</dbReference>
<keyword evidence="1" id="KW-0697">Rotamase</keyword>
<dbReference type="RefSeq" id="WP_089302069.1">
    <property type="nucleotide sequence ID" value="NZ_FZNW01000013.1"/>
</dbReference>
<dbReference type="Pfam" id="PF13624">
    <property type="entry name" value="SurA_N_3"/>
    <property type="match status" value="1"/>
</dbReference>
<keyword evidence="3" id="KW-0812">Transmembrane</keyword>
<feature type="chain" id="PRO_5012285911" evidence="4">
    <location>
        <begin position="22"/>
        <end position="378"/>
    </location>
</feature>
<name>A0A238Y4Z6_9PSEU</name>
<dbReference type="Pfam" id="PF00639">
    <property type="entry name" value="Rotamase"/>
    <property type="match status" value="1"/>
</dbReference>
<dbReference type="InterPro" id="IPR000297">
    <property type="entry name" value="PPIase_PpiC"/>
</dbReference>
<dbReference type="Proteomes" id="UP000198348">
    <property type="component" value="Unassembled WGS sequence"/>
</dbReference>
<dbReference type="EMBL" id="FZNW01000013">
    <property type="protein sequence ID" value="SNR66052.1"/>
    <property type="molecule type" value="Genomic_DNA"/>
</dbReference>
<evidence type="ECO:0000256" key="4">
    <source>
        <dbReference type="SAM" id="SignalP"/>
    </source>
</evidence>
<dbReference type="GO" id="GO:0003755">
    <property type="term" value="F:peptidyl-prolyl cis-trans isomerase activity"/>
    <property type="evidence" value="ECO:0007669"/>
    <property type="project" value="UniProtKB-KW"/>
</dbReference>
<dbReference type="InterPro" id="IPR006311">
    <property type="entry name" value="TAT_signal"/>
</dbReference>
<dbReference type="PANTHER" id="PTHR47245:SF2">
    <property type="entry name" value="PEPTIDYL-PROLYL CIS-TRANS ISOMERASE HP_0175-RELATED"/>
    <property type="match status" value="1"/>
</dbReference>
<sequence>MKRAIRSVLAAGRAAATGAAAALARLVPGTPRARAVAVVAAAVVVAGGAAPFAIERLTGLPDDAAFRIGDVVVTESELDKRVDSLEALYGIRRPADGDDQVDTFRRDSAKAMVVSMILENAARDRGIEVSDKTARDRLDDMVEKQMGEGGRAAFIDLLGNAGASEEDVLDEIKRQEITSRLMDEVTADAEDLTEDEVREAFTERRDEMVAPQQRRLRNIVVGTESEARELMDRLADGEDFAALARRHSLDASTREQDGDLGLVARRQVDERYGEVAFTAAEGDTFGPVETEHGWNVGYVVEVVDERELTFEEVREELRQALESERELAIWREWLGERIREADVDYADAYRPAEPDAPPTGPGEPGGTGDGDEKGSAPR</sequence>
<reference evidence="6 7" key="1">
    <citation type="submission" date="2017-06" db="EMBL/GenBank/DDBJ databases">
        <authorList>
            <person name="Kim H.J."/>
            <person name="Triplett B.A."/>
        </authorList>
    </citation>
    <scope>NUCLEOTIDE SEQUENCE [LARGE SCALE GENOMIC DNA]</scope>
    <source>
        <strain evidence="6 7">DSM 45207</strain>
    </source>
</reference>
<gene>
    <name evidence="6" type="ORF">SAMN06265360_113123</name>
</gene>
<keyword evidence="3" id="KW-1133">Transmembrane helix</keyword>
<keyword evidence="4" id="KW-0732">Signal</keyword>
<keyword evidence="7" id="KW-1185">Reference proteome</keyword>
<dbReference type="PROSITE" id="PS51318">
    <property type="entry name" value="TAT"/>
    <property type="match status" value="1"/>
</dbReference>
<proteinExistence type="predicted"/>